<dbReference type="PANTHER" id="PTHR45891:SF3">
    <property type="entry name" value="ZINC FINGER PROTEIN 2"/>
    <property type="match status" value="1"/>
</dbReference>
<protein>
    <submittedName>
        <fullName evidence="7">Zinc finger, C2H2 type</fullName>
    </submittedName>
</protein>
<feature type="domain" description="C2H2-type" evidence="6">
    <location>
        <begin position="194"/>
        <end position="215"/>
    </location>
</feature>
<evidence type="ECO:0000313" key="8">
    <source>
        <dbReference type="Proteomes" id="UP000243006"/>
    </source>
</evidence>
<dbReference type="PANTHER" id="PTHR45891">
    <property type="entry name" value="ZINC FINGER HOMEOBOX PROTEIN"/>
    <property type="match status" value="1"/>
</dbReference>
<evidence type="ECO:0000256" key="1">
    <source>
        <dbReference type="ARBA" id="ARBA00004123"/>
    </source>
</evidence>
<keyword evidence="2" id="KW-0479">Metal-binding</keyword>
<comment type="caution">
    <text evidence="7">The sequence shown here is derived from an EMBL/GenBank/DDBJ whole genome shotgun (WGS) entry which is preliminary data.</text>
</comment>
<evidence type="ECO:0000256" key="2">
    <source>
        <dbReference type="ARBA" id="ARBA00022723"/>
    </source>
</evidence>
<evidence type="ECO:0000313" key="7">
    <source>
        <dbReference type="EMBL" id="OUC40566.1"/>
    </source>
</evidence>
<name>A0A1Y3E9N8_9BILA</name>
<reference evidence="7 8" key="1">
    <citation type="submission" date="2015-04" db="EMBL/GenBank/DDBJ databases">
        <title>Draft genome of the roundworm Trichinella nativa.</title>
        <authorList>
            <person name="Mitreva M."/>
        </authorList>
    </citation>
    <scope>NUCLEOTIDE SEQUENCE [LARGE SCALE GENOMIC DNA]</scope>
    <source>
        <strain evidence="7 8">ISS45</strain>
    </source>
</reference>
<dbReference type="PROSITE" id="PS00028">
    <property type="entry name" value="ZINC_FINGER_C2H2_1"/>
    <property type="match status" value="1"/>
</dbReference>
<dbReference type="InterPro" id="IPR051968">
    <property type="entry name" value="ZnFinger_Homeobox_TR"/>
</dbReference>
<feature type="compositionally biased region" description="Low complexity" evidence="5">
    <location>
        <begin position="133"/>
        <end position="159"/>
    </location>
</feature>
<evidence type="ECO:0000256" key="3">
    <source>
        <dbReference type="ARBA" id="ARBA00022737"/>
    </source>
</evidence>
<keyword evidence="3" id="KW-0677">Repeat</keyword>
<dbReference type="InterPro" id="IPR013087">
    <property type="entry name" value="Znf_C2H2_type"/>
</dbReference>
<dbReference type="EMBL" id="LVZM01022681">
    <property type="protein sequence ID" value="OUC40566.1"/>
    <property type="molecule type" value="Genomic_DNA"/>
</dbReference>
<evidence type="ECO:0000259" key="6">
    <source>
        <dbReference type="PROSITE" id="PS00028"/>
    </source>
</evidence>
<evidence type="ECO:0000256" key="4">
    <source>
        <dbReference type="ARBA" id="ARBA00022833"/>
    </source>
</evidence>
<organism evidence="7 8">
    <name type="scientific">Trichinella nativa</name>
    <dbReference type="NCBI Taxonomy" id="6335"/>
    <lineage>
        <taxon>Eukaryota</taxon>
        <taxon>Metazoa</taxon>
        <taxon>Ecdysozoa</taxon>
        <taxon>Nematoda</taxon>
        <taxon>Enoplea</taxon>
        <taxon>Dorylaimia</taxon>
        <taxon>Trichinellida</taxon>
        <taxon>Trichinellidae</taxon>
        <taxon>Trichinella</taxon>
    </lineage>
</organism>
<comment type="subcellular location">
    <subcellularLocation>
        <location evidence="1">Nucleus</location>
    </subcellularLocation>
</comment>
<dbReference type="AlphaFoldDB" id="A0A1Y3E9N8"/>
<sequence>MLPLQAPVEKRSVVCTTGGYDSLPAMEASAAGWVLATCDEPSSVFCHIAYSTDGCAAYLVEHESNAVDRDIKCRFDELLGSGETLVNEQHDHCRKAHTFAGRFYTTQPVNNAENCGSPIRAILLSTLEESDKQQQQQQQSAPAITETTSAEETSDELSSGKTPVPATGPGFSGLAMPTAPLTPQSRNSSKTLKCPKCNWHYKYQETLEIHMKEKHAQGDVSCVYCLSNHPHPRLARGNLAIHMQSDKHLNNMQELQHAGFVGDAASATATSQQHLAMTKALTNDQQHSTGQLVPVNNNSSATKSLTFRCEPCNYETYIARNLKIHMTSEKHAQNAGSVRRDQSNGMIKTDDSIAGCMPSMLGGPLEMNFLYGGFDQRCSTESGQSDVQTWFEISETMHHFQCCICLDFTCDTVEEMAKHAFSDRGHPNESDVSFVSGNYLCNLCRYKTHLKANFTLHMKTDKHLQRLQLVSAVE</sequence>
<keyword evidence="4" id="KW-0862">Zinc</keyword>
<accession>A0A1Y3E9N8</accession>
<dbReference type="SMART" id="SM00355">
    <property type="entry name" value="ZnF_C2H2"/>
    <property type="match status" value="4"/>
</dbReference>
<dbReference type="Proteomes" id="UP000243006">
    <property type="component" value="Unassembled WGS sequence"/>
</dbReference>
<dbReference type="GO" id="GO:0005634">
    <property type="term" value="C:nucleus"/>
    <property type="evidence" value="ECO:0007669"/>
    <property type="project" value="UniProtKB-SubCell"/>
</dbReference>
<evidence type="ECO:0000256" key="5">
    <source>
        <dbReference type="SAM" id="MobiDB-lite"/>
    </source>
</evidence>
<gene>
    <name evidence="7" type="ORF">D917_03977</name>
</gene>
<feature type="region of interest" description="Disordered" evidence="5">
    <location>
        <begin position="129"/>
        <end position="175"/>
    </location>
</feature>
<dbReference type="GO" id="GO:0000981">
    <property type="term" value="F:DNA-binding transcription factor activity, RNA polymerase II-specific"/>
    <property type="evidence" value="ECO:0007669"/>
    <property type="project" value="TreeGrafter"/>
</dbReference>
<proteinExistence type="predicted"/>
<dbReference type="GO" id="GO:0000978">
    <property type="term" value="F:RNA polymerase II cis-regulatory region sequence-specific DNA binding"/>
    <property type="evidence" value="ECO:0007669"/>
    <property type="project" value="TreeGrafter"/>
</dbReference>
<dbReference type="GO" id="GO:0046872">
    <property type="term" value="F:metal ion binding"/>
    <property type="evidence" value="ECO:0007669"/>
    <property type="project" value="UniProtKB-KW"/>
</dbReference>